<keyword evidence="1" id="KW-1133">Transmembrane helix</keyword>
<dbReference type="EMBL" id="CAGKOT010000105">
    <property type="protein sequence ID" value="CAB5395873.1"/>
    <property type="molecule type" value="Genomic_DNA"/>
</dbReference>
<feature type="transmembrane region" description="Helical" evidence="1">
    <location>
        <begin position="26"/>
        <end position="43"/>
    </location>
</feature>
<evidence type="ECO:0000313" key="2">
    <source>
        <dbReference type="EMBL" id="CAB5395873.1"/>
    </source>
</evidence>
<organism evidence="2 3">
    <name type="scientific">Rhizophagus irregularis</name>
    <dbReference type="NCBI Taxonomy" id="588596"/>
    <lineage>
        <taxon>Eukaryota</taxon>
        <taxon>Fungi</taxon>
        <taxon>Fungi incertae sedis</taxon>
        <taxon>Mucoromycota</taxon>
        <taxon>Glomeromycotina</taxon>
        <taxon>Glomeromycetes</taxon>
        <taxon>Glomerales</taxon>
        <taxon>Glomeraceae</taxon>
        <taxon>Rhizophagus</taxon>
    </lineage>
</organism>
<gene>
    <name evidence="2" type="ORF">CHRIB12_LOCUS24057</name>
</gene>
<keyword evidence="1" id="KW-0812">Transmembrane</keyword>
<sequence>MRTFLVTISCVSIVPSSDTTNLGKHQNLMVIIGISHVFILFIMDSSAVSLEVAASPLFEGTGPLLVVAVAVAVSSLVFVLVPISGS</sequence>
<reference evidence="2" key="1">
    <citation type="submission" date="2020-05" db="EMBL/GenBank/DDBJ databases">
        <authorList>
            <person name="Rincon C."/>
            <person name="Sanders R I."/>
            <person name="Robbins C."/>
            <person name="Chaturvedi A."/>
        </authorList>
    </citation>
    <scope>NUCLEOTIDE SEQUENCE</scope>
    <source>
        <strain evidence="2">CHB12</strain>
    </source>
</reference>
<accession>A0A916EKP1</accession>
<name>A0A916EKP1_9GLOM</name>
<proteinExistence type="predicted"/>
<feature type="transmembrane region" description="Helical" evidence="1">
    <location>
        <begin position="64"/>
        <end position="83"/>
    </location>
</feature>
<dbReference type="AlphaFoldDB" id="A0A916EKP1"/>
<keyword evidence="1" id="KW-0472">Membrane</keyword>
<dbReference type="Proteomes" id="UP000684084">
    <property type="component" value="Unassembled WGS sequence"/>
</dbReference>
<evidence type="ECO:0000313" key="3">
    <source>
        <dbReference type="Proteomes" id="UP000684084"/>
    </source>
</evidence>
<protein>
    <submittedName>
        <fullName evidence="2">Uncharacterized protein</fullName>
    </submittedName>
</protein>
<evidence type="ECO:0000256" key="1">
    <source>
        <dbReference type="SAM" id="Phobius"/>
    </source>
</evidence>
<comment type="caution">
    <text evidence="2">The sequence shown here is derived from an EMBL/GenBank/DDBJ whole genome shotgun (WGS) entry which is preliminary data.</text>
</comment>